<evidence type="ECO:0000313" key="1">
    <source>
        <dbReference type="EMBL" id="WKA06467.1"/>
    </source>
</evidence>
<dbReference type="EMBL" id="CP126663">
    <property type="protein sequence ID" value="WKA06467.1"/>
    <property type="molecule type" value="Genomic_DNA"/>
</dbReference>
<protein>
    <recommendedName>
        <fullName evidence="3">Secreted protein</fullName>
    </recommendedName>
</protein>
<sequence length="120" mass="14087">MQVWRVVVVLIPIVLRVFKSPFSKNNKKLFPLFFLLFREQRKNGISPCFQFGVIRVVPVIFLLRHVCNLQHVSLPARYQGAIRSFFSIKSLSWTQIPGAYSIGVLHYKFFLDHLYNFQGK</sequence>
<reference evidence="1 2" key="1">
    <citation type="journal article" date="2023" name="Hortic Res">
        <title>The complete reference genome for grapevine (Vitis vinifera L.) genetics and breeding.</title>
        <authorList>
            <person name="Shi X."/>
            <person name="Cao S."/>
            <person name="Wang X."/>
            <person name="Huang S."/>
            <person name="Wang Y."/>
            <person name="Liu Z."/>
            <person name="Liu W."/>
            <person name="Leng X."/>
            <person name="Peng Y."/>
            <person name="Wang N."/>
            <person name="Wang Y."/>
            <person name="Ma Z."/>
            <person name="Xu X."/>
            <person name="Zhang F."/>
            <person name="Xue H."/>
            <person name="Zhong H."/>
            <person name="Wang Y."/>
            <person name="Zhang K."/>
            <person name="Velt A."/>
            <person name="Avia K."/>
            <person name="Holtgrawe D."/>
            <person name="Grimplet J."/>
            <person name="Matus J.T."/>
            <person name="Ware D."/>
            <person name="Wu X."/>
            <person name="Wang H."/>
            <person name="Liu C."/>
            <person name="Fang Y."/>
            <person name="Rustenholz C."/>
            <person name="Cheng Z."/>
            <person name="Xiao H."/>
            <person name="Zhou Y."/>
        </authorList>
    </citation>
    <scope>NUCLEOTIDE SEQUENCE [LARGE SCALE GENOMIC DNA]</scope>
    <source>
        <strain evidence="2">cv. Pinot noir / PN40024</strain>
        <tissue evidence="1">Leaf</tissue>
    </source>
</reference>
<evidence type="ECO:0000313" key="2">
    <source>
        <dbReference type="Proteomes" id="UP001227230"/>
    </source>
</evidence>
<dbReference type="Proteomes" id="UP001227230">
    <property type="component" value="Chromosome 16"/>
</dbReference>
<gene>
    <name evidence="1" type="ORF">VitviT2T_024364</name>
</gene>
<proteinExistence type="predicted"/>
<keyword evidence="2" id="KW-1185">Reference proteome</keyword>
<evidence type="ECO:0008006" key="3">
    <source>
        <dbReference type="Google" id="ProtNLM"/>
    </source>
</evidence>
<name>A0ABY9DHH1_VITVI</name>
<organism evidence="1 2">
    <name type="scientific">Vitis vinifera</name>
    <name type="common">Grape</name>
    <dbReference type="NCBI Taxonomy" id="29760"/>
    <lineage>
        <taxon>Eukaryota</taxon>
        <taxon>Viridiplantae</taxon>
        <taxon>Streptophyta</taxon>
        <taxon>Embryophyta</taxon>
        <taxon>Tracheophyta</taxon>
        <taxon>Spermatophyta</taxon>
        <taxon>Magnoliopsida</taxon>
        <taxon>eudicotyledons</taxon>
        <taxon>Gunneridae</taxon>
        <taxon>Pentapetalae</taxon>
        <taxon>rosids</taxon>
        <taxon>Vitales</taxon>
        <taxon>Vitaceae</taxon>
        <taxon>Viteae</taxon>
        <taxon>Vitis</taxon>
    </lineage>
</organism>
<accession>A0ABY9DHH1</accession>